<evidence type="ECO:0000313" key="3">
    <source>
        <dbReference type="Proteomes" id="UP000254649"/>
    </source>
</evidence>
<organism evidence="1 3">
    <name type="scientific">[Actinobacillus] rossii</name>
    <dbReference type="NCBI Taxonomy" id="123820"/>
    <lineage>
        <taxon>Bacteria</taxon>
        <taxon>Pseudomonadati</taxon>
        <taxon>Pseudomonadota</taxon>
        <taxon>Gammaproteobacteria</taxon>
        <taxon>Pasteurellales</taxon>
        <taxon>Pasteurellaceae</taxon>
    </lineage>
</organism>
<sequence length="98" mass="11842">MEFYEYVVFFDEPSKKEVLEVVDDETQWNLFSSAENLIGYVAREIAESKASDWELYDEDDYVYLVIRQEQSEEWEITKVSVQYIRMFDDEQIDLDDLD</sequence>
<protein>
    <submittedName>
        <fullName evidence="1">Uncharacterized protein</fullName>
    </submittedName>
</protein>
<evidence type="ECO:0000313" key="1">
    <source>
        <dbReference type="EMBL" id="SUT91481.1"/>
    </source>
</evidence>
<accession>A0A380TTG7</accession>
<name>A0A380TTG7_9PAST</name>
<dbReference type="EMBL" id="UFRQ01000003">
    <property type="protein sequence ID" value="SUT94238.1"/>
    <property type="molecule type" value="Genomic_DNA"/>
</dbReference>
<gene>
    <name evidence="1" type="ORF">NCTC10801_01469</name>
    <name evidence="2" type="ORF">NCTC10801_02152</name>
</gene>
<evidence type="ECO:0000313" key="2">
    <source>
        <dbReference type="EMBL" id="SUT94238.1"/>
    </source>
</evidence>
<dbReference type="AlphaFoldDB" id="A0A380TTG7"/>
<proteinExistence type="predicted"/>
<dbReference type="EMBL" id="UFRQ01000003">
    <property type="protein sequence ID" value="SUT91481.1"/>
    <property type="molecule type" value="Genomic_DNA"/>
</dbReference>
<keyword evidence="3" id="KW-1185">Reference proteome</keyword>
<reference evidence="1 3" key="1">
    <citation type="submission" date="2018-06" db="EMBL/GenBank/DDBJ databases">
        <authorList>
            <consortium name="Pathogen Informatics"/>
            <person name="Doyle S."/>
        </authorList>
    </citation>
    <scope>NUCLEOTIDE SEQUENCE [LARGE SCALE GENOMIC DNA]</scope>
    <source>
        <strain evidence="1 3">NCTC10801</strain>
    </source>
</reference>
<dbReference type="Proteomes" id="UP000254649">
    <property type="component" value="Unassembled WGS sequence"/>
</dbReference>